<comment type="caution">
    <text evidence="1">The sequence shown here is derived from an EMBL/GenBank/DDBJ whole genome shotgun (WGS) entry which is preliminary data.</text>
</comment>
<gene>
    <name evidence="1" type="ORF">KY290_001663</name>
</gene>
<name>A0ABQ7WMY4_SOLTU</name>
<proteinExistence type="predicted"/>
<keyword evidence="2" id="KW-1185">Reference proteome</keyword>
<dbReference type="PANTHER" id="PTHR33116">
    <property type="entry name" value="REVERSE TRANSCRIPTASE ZINC-BINDING DOMAIN-CONTAINING PROTEIN-RELATED-RELATED"/>
    <property type="match status" value="1"/>
</dbReference>
<accession>A0ABQ7WMY4</accession>
<evidence type="ECO:0008006" key="3">
    <source>
        <dbReference type="Google" id="ProtNLM"/>
    </source>
</evidence>
<protein>
    <recommendedName>
        <fullName evidence="3">RNase H type-1 domain-containing protein</fullName>
    </recommendedName>
</protein>
<sequence>MTDGRSFGKYLGYPICINKLERNDLQFLLENFKCRLAGWKVNLLSAPGRAPLIRSTLNSLPNHGTTPTHKKLHLLKWSRITQPKDSGGLGIQDLHTKNKASCVNCLETFPITRLPLGKGVSLRMLIEGPLTERETTLTVANILQVRNWYLLHRMGDPRVSHVYREQNKLADALAAVAITTTFVDNNTAVLELSSILDGYFGMGSCIVEECKLRPTPVGLCLILVRLGKFIHQLLVRLFL</sequence>
<evidence type="ECO:0000313" key="2">
    <source>
        <dbReference type="Proteomes" id="UP000826656"/>
    </source>
</evidence>
<reference evidence="1 2" key="1">
    <citation type="journal article" date="2021" name="bioRxiv">
        <title>Chromosome-scale and haplotype-resolved genome assembly of a tetraploid potato cultivar.</title>
        <authorList>
            <person name="Sun H."/>
            <person name="Jiao W.-B."/>
            <person name="Krause K."/>
            <person name="Campoy J.A."/>
            <person name="Goel M."/>
            <person name="Folz-Donahue K."/>
            <person name="Kukat C."/>
            <person name="Huettel B."/>
            <person name="Schneeberger K."/>
        </authorList>
    </citation>
    <scope>NUCLEOTIDE SEQUENCE [LARGE SCALE GENOMIC DNA]</scope>
    <source>
        <strain evidence="1">SolTubOtavaFocal</strain>
        <tissue evidence="1">Leaves</tissue>
    </source>
</reference>
<organism evidence="1 2">
    <name type="scientific">Solanum tuberosum</name>
    <name type="common">Potato</name>
    <dbReference type="NCBI Taxonomy" id="4113"/>
    <lineage>
        <taxon>Eukaryota</taxon>
        <taxon>Viridiplantae</taxon>
        <taxon>Streptophyta</taxon>
        <taxon>Embryophyta</taxon>
        <taxon>Tracheophyta</taxon>
        <taxon>Spermatophyta</taxon>
        <taxon>Magnoliopsida</taxon>
        <taxon>eudicotyledons</taxon>
        <taxon>Gunneridae</taxon>
        <taxon>Pentapetalae</taxon>
        <taxon>asterids</taxon>
        <taxon>lamiids</taxon>
        <taxon>Solanales</taxon>
        <taxon>Solanaceae</taxon>
        <taxon>Solanoideae</taxon>
        <taxon>Solaneae</taxon>
        <taxon>Solanum</taxon>
    </lineage>
</organism>
<dbReference type="EMBL" id="JAIVGD010000001">
    <property type="protein sequence ID" value="KAH0782065.1"/>
    <property type="molecule type" value="Genomic_DNA"/>
</dbReference>
<dbReference type="PANTHER" id="PTHR33116:SF86">
    <property type="entry name" value="REVERSE TRANSCRIPTASE DOMAIN-CONTAINING PROTEIN"/>
    <property type="match status" value="1"/>
</dbReference>
<evidence type="ECO:0000313" key="1">
    <source>
        <dbReference type="EMBL" id="KAH0782065.1"/>
    </source>
</evidence>
<dbReference type="Proteomes" id="UP000826656">
    <property type="component" value="Unassembled WGS sequence"/>
</dbReference>